<feature type="transmembrane region" description="Helical" evidence="1">
    <location>
        <begin position="74"/>
        <end position="96"/>
    </location>
</feature>
<gene>
    <name evidence="2" type="ORF">I5L79_09995</name>
</gene>
<keyword evidence="1" id="KW-1133">Transmembrane helix</keyword>
<dbReference type="RefSeq" id="WP_196954904.1">
    <property type="nucleotide sequence ID" value="NZ_JADWYK010000005.1"/>
</dbReference>
<keyword evidence="1" id="KW-0472">Membrane</keyword>
<evidence type="ECO:0000313" key="3">
    <source>
        <dbReference type="Proteomes" id="UP000601099"/>
    </source>
</evidence>
<proteinExistence type="predicted"/>
<protein>
    <submittedName>
        <fullName evidence="2">Uncharacterized protein</fullName>
    </submittedName>
</protein>
<organism evidence="2 3">
    <name type="scientific">Hymenobacter guriensis</name>
    <dbReference type="NCBI Taxonomy" id="2793065"/>
    <lineage>
        <taxon>Bacteria</taxon>
        <taxon>Pseudomonadati</taxon>
        <taxon>Bacteroidota</taxon>
        <taxon>Cytophagia</taxon>
        <taxon>Cytophagales</taxon>
        <taxon>Hymenobacteraceae</taxon>
        <taxon>Hymenobacter</taxon>
    </lineage>
</organism>
<dbReference type="EMBL" id="JADWYK010000005">
    <property type="protein sequence ID" value="MBG8553879.1"/>
    <property type="molecule type" value="Genomic_DNA"/>
</dbReference>
<feature type="transmembrane region" description="Helical" evidence="1">
    <location>
        <begin position="12"/>
        <end position="34"/>
    </location>
</feature>
<feature type="transmembrane region" description="Helical" evidence="1">
    <location>
        <begin position="40"/>
        <end position="62"/>
    </location>
</feature>
<evidence type="ECO:0000256" key="1">
    <source>
        <dbReference type="SAM" id="Phobius"/>
    </source>
</evidence>
<comment type="caution">
    <text evidence="2">The sequence shown here is derived from an EMBL/GenBank/DDBJ whole genome shotgun (WGS) entry which is preliminary data.</text>
</comment>
<accession>A0ABS0L196</accession>
<keyword evidence="1" id="KW-0812">Transmembrane</keyword>
<dbReference type="Proteomes" id="UP000601099">
    <property type="component" value="Unassembled WGS sequence"/>
</dbReference>
<evidence type="ECO:0000313" key="2">
    <source>
        <dbReference type="EMBL" id="MBG8553879.1"/>
    </source>
</evidence>
<reference evidence="2 3" key="1">
    <citation type="submission" date="2020-11" db="EMBL/GenBank/DDBJ databases">
        <title>Hymenobacter sp.</title>
        <authorList>
            <person name="Kim M.K."/>
        </authorList>
    </citation>
    <scope>NUCLEOTIDE SEQUENCE [LARGE SCALE GENOMIC DNA]</scope>
    <source>
        <strain evidence="2 3">BT594</strain>
    </source>
</reference>
<name>A0ABS0L196_9BACT</name>
<sequence>MEPAPTPRPNHVLRNNLLLVLAAAVILGLLGRFVAVGAAFLFAGGYLVQVLVNVVLGVVRLVKAEPGRSAAPYFLSALLVLIIGFGACSAMVLAGLDTMN</sequence>
<keyword evidence="3" id="KW-1185">Reference proteome</keyword>